<accession>A0A5C5YQL5</accession>
<keyword evidence="1" id="KW-0472">Membrane</keyword>
<sequence>MARSKKSEQKIPLTQADLERFHANAAAALARRGGAYMWEEVTGGLQTVLAGAVPLVGLGWWGWSAVEMMVFLLVGAWVGILCDAAKVLLLRERAEAFAATMYDDWHVWVVVDALRNGSHAAHPSHLRAKWDPLGGVFVDFAMGGISTLLIVMTLIHEAGLDLATLESPGLLACLLGYALLRVADTVWEILHHRAADRNRQPRGEHATVRPDSDRPVRAVVGLRGVGLFLLVFLVVILTDEKTDLHGDVTWMCMAVLNALVIVVGGLNFTGPIWLGPETRWLRRYLADRAA</sequence>
<feature type="transmembrane region" description="Helical" evidence="1">
    <location>
        <begin position="136"/>
        <end position="156"/>
    </location>
</feature>
<dbReference type="EMBL" id="SJPO01000004">
    <property type="protein sequence ID" value="TWT77205.1"/>
    <property type="molecule type" value="Genomic_DNA"/>
</dbReference>
<protein>
    <submittedName>
        <fullName evidence="2">Uncharacterized protein</fullName>
    </submittedName>
</protein>
<evidence type="ECO:0000256" key="1">
    <source>
        <dbReference type="SAM" id="Phobius"/>
    </source>
</evidence>
<comment type="caution">
    <text evidence="2">The sequence shown here is derived from an EMBL/GenBank/DDBJ whole genome shotgun (WGS) entry which is preliminary data.</text>
</comment>
<feature type="transmembrane region" description="Helical" evidence="1">
    <location>
        <begin position="69"/>
        <end position="89"/>
    </location>
</feature>
<evidence type="ECO:0000313" key="2">
    <source>
        <dbReference type="EMBL" id="TWT77205.1"/>
    </source>
</evidence>
<feature type="transmembrane region" description="Helical" evidence="1">
    <location>
        <begin position="248"/>
        <end position="274"/>
    </location>
</feature>
<gene>
    <name evidence="2" type="ORF">Pla123a_18600</name>
</gene>
<feature type="transmembrane region" description="Helical" evidence="1">
    <location>
        <begin position="168"/>
        <end position="190"/>
    </location>
</feature>
<dbReference type="RefSeq" id="WP_146586145.1">
    <property type="nucleotide sequence ID" value="NZ_SJPO01000004.1"/>
</dbReference>
<keyword evidence="3" id="KW-1185">Reference proteome</keyword>
<keyword evidence="1" id="KW-1133">Transmembrane helix</keyword>
<feature type="transmembrane region" description="Helical" evidence="1">
    <location>
        <begin position="41"/>
        <end position="63"/>
    </location>
</feature>
<dbReference type="OrthoDB" id="9824808at2"/>
<name>A0A5C5YQL5_9BACT</name>
<dbReference type="AlphaFoldDB" id="A0A5C5YQL5"/>
<keyword evidence="1" id="KW-0812">Transmembrane</keyword>
<feature type="transmembrane region" description="Helical" evidence="1">
    <location>
        <begin position="218"/>
        <end position="236"/>
    </location>
</feature>
<proteinExistence type="predicted"/>
<reference evidence="2 3" key="1">
    <citation type="submission" date="2019-02" db="EMBL/GenBank/DDBJ databases">
        <title>Deep-cultivation of Planctomycetes and their phenomic and genomic characterization uncovers novel biology.</title>
        <authorList>
            <person name="Wiegand S."/>
            <person name="Jogler M."/>
            <person name="Boedeker C."/>
            <person name="Pinto D."/>
            <person name="Vollmers J."/>
            <person name="Rivas-Marin E."/>
            <person name="Kohn T."/>
            <person name="Peeters S.H."/>
            <person name="Heuer A."/>
            <person name="Rast P."/>
            <person name="Oberbeckmann S."/>
            <person name="Bunk B."/>
            <person name="Jeske O."/>
            <person name="Meyerdierks A."/>
            <person name="Storesund J.E."/>
            <person name="Kallscheuer N."/>
            <person name="Luecker S."/>
            <person name="Lage O.M."/>
            <person name="Pohl T."/>
            <person name="Merkel B.J."/>
            <person name="Hornburger P."/>
            <person name="Mueller R.-W."/>
            <person name="Bruemmer F."/>
            <person name="Labrenz M."/>
            <person name="Spormann A.M."/>
            <person name="Op Den Camp H."/>
            <person name="Overmann J."/>
            <person name="Amann R."/>
            <person name="Jetten M.S.M."/>
            <person name="Mascher T."/>
            <person name="Medema M.H."/>
            <person name="Devos D.P."/>
            <person name="Kaster A.-K."/>
            <person name="Ovreas L."/>
            <person name="Rohde M."/>
            <person name="Galperin M.Y."/>
            <person name="Jogler C."/>
        </authorList>
    </citation>
    <scope>NUCLEOTIDE SEQUENCE [LARGE SCALE GENOMIC DNA]</scope>
    <source>
        <strain evidence="2 3">Pla123a</strain>
    </source>
</reference>
<dbReference type="Proteomes" id="UP000318478">
    <property type="component" value="Unassembled WGS sequence"/>
</dbReference>
<organism evidence="2 3">
    <name type="scientific">Posidoniimonas polymericola</name>
    <dbReference type="NCBI Taxonomy" id="2528002"/>
    <lineage>
        <taxon>Bacteria</taxon>
        <taxon>Pseudomonadati</taxon>
        <taxon>Planctomycetota</taxon>
        <taxon>Planctomycetia</taxon>
        <taxon>Pirellulales</taxon>
        <taxon>Lacipirellulaceae</taxon>
        <taxon>Posidoniimonas</taxon>
    </lineage>
</organism>
<evidence type="ECO:0000313" key="3">
    <source>
        <dbReference type="Proteomes" id="UP000318478"/>
    </source>
</evidence>